<dbReference type="EMBL" id="MN740737">
    <property type="protein sequence ID" value="QHU09461.1"/>
    <property type="molecule type" value="Genomic_DNA"/>
</dbReference>
<sequence length="30" mass="3540">MAVSRKHSRRAHKSRKVGRKGRKGSRTRKH</sequence>
<accession>A0A6C0JX07</accession>
<name>A0A6C0JX07_9ZZZZ</name>
<reference evidence="2" key="1">
    <citation type="journal article" date="2020" name="Nature">
        <title>Giant virus diversity and host interactions through global metagenomics.</title>
        <authorList>
            <person name="Schulz F."/>
            <person name="Roux S."/>
            <person name="Paez-Espino D."/>
            <person name="Jungbluth S."/>
            <person name="Walsh D.A."/>
            <person name="Denef V.J."/>
            <person name="McMahon K.D."/>
            <person name="Konstantinidis K.T."/>
            <person name="Eloe-Fadrosh E.A."/>
            <person name="Kyrpides N.C."/>
            <person name="Woyke T."/>
        </authorList>
    </citation>
    <scope>NUCLEOTIDE SEQUENCE</scope>
    <source>
        <strain evidence="2">GVMAG-S-1101164-105</strain>
    </source>
</reference>
<evidence type="ECO:0000256" key="1">
    <source>
        <dbReference type="SAM" id="MobiDB-lite"/>
    </source>
</evidence>
<proteinExistence type="predicted"/>
<organism evidence="2">
    <name type="scientific">viral metagenome</name>
    <dbReference type="NCBI Taxonomy" id="1070528"/>
    <lineage>
        <taxon>unclassified sequences</taxon>
        <taxon>metagenomes</taxon>
        <taxon>organismal metagenomes</taxon>
    </lineage>
</organism>
<feature type="region of interest" description="Disordered" evidence="1">
    <location>
        <begin position="1"/>
        <end position="30"/>
    </location>
</feature>
<dbReference type="AlphaFoldDB" id="A0A6C0JX07"/>
<protein>
    <submittedName>
        <fullName evidence="2">Uncharacterized protein</fullName>
    </submittedName>
</protein>
<evidence type="ECO:0000313" key="2">
    <source>
        <dbReference type="EMBL" id="QHU09461.1"/>
    </source>
</evidence>